<dbReference type="RefSeq" id="WP_204444903.1">
    <property type="nucleotide sequence ID" value="NZ_JACJKY010000004.1"/>
</dbReference>
<gene>
    <name evidence="1" type="ORF">H6A12_03745</name>
</gene>
<dbReference type="Pfam" id="PF21983">
    <property type="entry name" value="NikA-like"/>
    <property type="match status" value="1"/>
</dbReference>
<proteinExistence type="predicted"/>
<dbReference type="InterPro" id="IPR053842">
    <property type="entry name" value="NikA-like"/>
</dbReference>
<accession>A0A938X6F8</accession>
<keyword evidence="2" id="KW-1185">Reference proteome</keyword>
<sequence length="99" mass="11350">MKNQRSRTESLTIRLTAEEKSRLKAGAEKMKLSVTDYILLSALPTQTVMTEQVKVILKKLTEVQKAVCKNAESGYLEWEEIIDRQEMIYQQLFSLARGA</sequence>
<evidence type="ECO:0000313" key="2">
    <source>
        <dbReference type="Proteomes" id="UP000774750"/>
    </source>
</evidence>
<dbReference type="Proteomes" id="UP000774750">
    <property type="component" value="Unassembled WGS sequence"/>
</dbReference>
<evidence type="ECO:0000313" key="1">
    <source>
        <dbReference type="EMBL" id="MBM6920272.1"/>
    </source>
</evidence>
<reference evidence="1" key="1">
    <citation type="submission" date="2020-08" db="EMBL/GenBank/DDBJ databases">
        <authorList>
            <person name="Cejkova D."/>
            <person name="Kubasova T."/>
            <person name="Jahodarova E."/>
            <person name="Rychlik I."/>
        </authorList>
    </citation>
    <scope>NUCLEOTIDE SEQUENCE</scope>
    <source>
        <strain evidence="1">An559</strain>
    </source>
</reference>
<name>A0A938X6F8_9FIRM</name>
<dbReference type="AlphaFoldDB" id="A0A938X6F8"/>
<protein>
    <recommendedName>
        <fullName evidence="3">Mobilization protein</fullName>
    </recommendedName>
</protein>
<organism evidence="1 2">
    <name type="scientific">Merdimmobilis hominis</name>
    <dbReference type="NCBI Taxonomy" id="2897707"/>
    <lineage>
        <taxon>Bacteria</taxon>
        <taxon>Bacillati</taxon>
        <taxon>Bacillota</taxon>
        <taxon>Clostridia</taxon>
        <taxon>Eubacteriales</taxon>
        <taxon>Oscillospiraceae</taxon>
        <taxon>Merdimmobilis</taxon>
    </lineage>
</organism>
<evidence type="ECO:0008006" key="3">
    <source>
        <dbReference type="Google" id="ProtNLM"/>
    </source>
</evidence>
<dbReference type="EMBL" id="JACJKY010000004">
    <property type="protein sequence ID" value="MBM6920272.1"/>
    <property type="molecule type" value="Genomic_DNA"/>
</dbReference>
<comment type="caution">
    <text evidence="1">The sequence shown here is derived from an EMBL/GenBank/DDBJ whole genome shotgun (WGS) entry which is preliminary data.</text>
</comment>
<reference evidence="1" key="2">
    <citation type="journal article" date="2021" name="Sci. Rep.">
        <title>The distribution of antibiotic resistance genes in chicken gut microbiota commensals.</title>
        <authorList>
            <person name="Juricova H."/>
            <person name="Matiasovicova J."/>
            <person name="Kubasova T."/>
            <person name="Cejkova D."/>
            <person name="Rychlik I."/>
        </authorList>
    </citation>
    <scope>NUCLEOTIDE SEQUENCE</scope>
    <source>
        <strain evidence="1">An559</strain>
    </source>
</reference>